<dbReference type="InterPro" id="IPR050465">
    <property type="entry name" value="UPF0194_transport"/>
</dbReference>
<evidence type="ECO:0000313" key="4">
    <source>
        <dbReference type="Proteomes" id="UP001370348"/>
    </source>
</evidence>
<name>A0ABZ2LPS6_9BACT</name>
<gene>
    <name evidence="3" type="ORF">LZC94_33355</name>
</gene>
<dbReference type="Gene3D" id="2.40.50.100">
    <property type="match status" value="1"/>
</dbReference>
<dbReference type="Proteomes" id="UP001370348">
    <property type="component" value="Chromosome"/>
</dbReference>
<evidence type="ECO:0000256" key="1">
    <source>
        <dbReference type="ARBA" id="ARBA00004196"/>
    </source>
</evidence>
<dbReference type="PANTHER" id="PTHR32347">
    <property type="entry name" value="EFFLUX SYSTEM COMPONENT YKNX-RELATED"/>
    <property type="match status" value="1"/>
</dbReference>
<keyword evidence="2" id="KW-0175">Coiled coil</keyword>
<protein>
    <submittedName>
        <fullName evidence="3">Efflux RND transporter periplasmic adaptor subunit</fullName>
    </submittedName>
</protein>
<dbReference type="Gene3D" id="1.10.287.470">
    <property type="entry name" value="Helix hairpin bin"/>
    <property type="match status" value="1"/>
</dbReference>
<dbReference type="RefSeq" id="WP_394822346.1">
    <property type="nucleotide sequence ID" value="NZ_CP089984.1"/>
</dbReference>
<accession>A0ABZ2LPS6</accession>
<sequence>MDRPIEPAMRTWRRKRALWAALAIALAASVALAMPMVRRWARAERVVDASLLRMGEVVRGDLERDVSVQGRVVAALHPTLYSPVQGTAALLVRAGTEVKKGQPLCRIESPELTSRLAQERATTGSLQAELSRHEIAARQAAVKAKQTISLLTLRLETSKRALRRATTLHDEGLINVSTFEKAQDDAEIAALELKNASETTVLEQETLAFEVHNRKLLLERQQSIASDVARQVDDLTVTAPFDGMVAQVSVQDRDAVNKGQALLSIVNLTAFEIELDFPENYATDVAMGTRAEIMHQGKPFAGHATAVSPQVKDGQVRATVVFDGDAPTGLRQSERLQTRLIFDRHDGVRKVPRGPFLESGGGRHVYVVQGGVAVRRPVQLGAVSVGEVEVVSGLALGERIIVSDTTLFQGAETVLIRE</sequence>
<comment type="subcellular location">
    <subcellularLocation>
        <location evidence="1">Cell envelope</location>
    </subcellularLocation>
</comment>
<keyword evidence="4" id="KW-1185">Reference proteome</keyword>
<dbReference type="EMBL" id="CP089984">
    <property type="protein sequence ID" value="WXB12725.1"/>
    <property type="molecule type" value="Genomic_DNA"/>
</dbReference>
<dbReference type="PANTHER" id="PTHR32347:SF14">
    <property type="entry name" value="EFFLUX SYSTEM COMPONENT YKNX-RELATED"/>
    <property type="match status" value="1"/>
</dbReference>
<dbReference type="Gene3D" id="2.40.420.20">
    <property type="match status" value="1"/>
</dbReference>
<reference evidence="3 4" key="1">
    <citation type="submission" date="2021-12" db="EMBL/GenBank/DDBJ databases">
        <title>Discovery of the Pendulisporaceae a myxobacterial family with distinct sporulation behavior and unique specialized metabolism.</title>
        <authorList>
            <person name="Garcia R."/>
            <person name="Popoff A."/>
            <person name="Bader C.D."/>
            <person name="Loehr J."/>
            <person name="Walesch S."/>
            <person name="Walt C."/>
            <person name="Boldt J."/>
            <person name="Bunk B."/>
            <person name="Haeckl F.J.F.P.J."/>
            <person name="Gunesch A.P."/>
            <person name="Birkelbach J."/>
            <person name="Nuebel U."/>
            <person name="Pietschmann T."/>
            <person name="Bach T."/>
            <person name="Mueller R."/>
        </authorList>
    </citation>
    <scope>NUCLEOTIDE SEQUENCE [LARGE SCALE GENOMIC DNA]</scope>
    <source>
        <strain evidence="3 4">MSr11954</strain>
    </source>
</reference>
<organism evidence="3 4">
    <name type="scientific">Pendulispora albinea</name>
    <dbReference type="NCBI Taxonomy" id="2741071"/>
    <lineage>
        <taxon>Bacteria</taxon>
        <taxon>Pseudomonadati</taxon>
        <taxon>Myxococcota</taxon>
        <taxon>Myxococcia</taxon>
        <taxon>Myxococcales</taxon>
        <taxon>Sorangiineae</taxon>
        <taxon>Pendulisporaceae</taxon>
        <taxon>Pendulispora</taxon>
    </lineage>
</organism>
<evidence type="ECO:0000256" key="2">
    <source>
        <dbReference type="ARBA" id="ARBA00023054"/>
    </source>
</evidence>
<dbReference type="Gene3D" id="2.40.30.170">
    <property type="match status" value="1"/>
</dbReference>
<evidence type="ECO:0000313" key="3">
    <source>
        <dbReference type="EMBL" id="WXB12725.1"/>
    </source>
</evidence>
<proteinExistence type="predicted"/>